<feature type="compositionally biased region" description="Basic and acidic residues" evidence="1">
    <location>
        <begin position="398"/>
        <end position="408"/>
    </location>
</feature>
<feature type="compositionally biased region" description="Basic and acidic residues" evidence="1">
    <location>
        <begin position="130"/>
        <end position="152"/>
    </location>
</feature>
<evidence type="ECO:0000313" key="4">
    <source>
        <dbReference type="Proteomes" id="UP001623330"/>
    </source>
</evidence>
<evidence type="ECO:0000259" key="2">
    <source>
        <dbReference type="PROSITE" id="PS00028"/>
    </source>
</evidence>
<evidence type="ECO:0000313" key="3">
    <source>
        <dbReference type="EMBL" id="KAL3229713.1"/>
    </source>
</evidence>
<feature type="compositionally biased region" description="Basic and acidic residues" evidence="1">
    <location>
        <begin position="62"/>
        <end position="74"/>
    </location>
</feature>
<accession>A0ABR4NP11</accession>
<keyword evidence="4" id="KW-1185">Reference proteome</keyword>
<dbReference type="InterPro" id="IPR040025">
    <property type="entry name" value="Znf622/Rei1/Reh1"/>
</dbReference>
<dbReference type="SMART" id="SM00355">
    <property type="entry name" value="ZnF_C2H2"/>
    <property type="match status" value="3"/>
</dbReference>
<protein>
    <submittedName>
        <fullName evidence="3">Cytoplasmic 60S subunit biogenesis factor REI1</fullName>
    </submittedName>
</protein>
<feature type="domain" description="C2H2-type" evidence="2">
    <location>
        <begin position="6"/>
        <end position="28"/>
    </location>
</feature>
<dbReference type="InterPro" id="IPR036236">
    <property type="entry name" value="Znf_C2H2_sf"/>
</dbReference>
<feature type="region of interest" description="Disordered" evidence="1">
    <location>
        <begin position="104"/>
        <end position="158"/>
    </location>
</feature>
<gene>
    <name evidence="3" type="ORF">RNJ44_01849</name>
</gene>
<feature type="region of interest" description="Disordered" evidence="1">
    <location>
        <begin position="398"/>
        <end position="424"/>
    </location>
</feature>
<dbReference type="SUPFAM" id="SSF57667">
    <property type="entry name" value="beta-beta-alpha zinc fingers"/>
    <property type="match status" value="1"/>
</dbReference>
<dbReference type="InterPro" id="IPR013087">
    <property type="entry name" value="Znf_C2H2_type"/>
</dbReference>
<proteinExistence type="predicted"/>
<dbReference type="Pfam" id="PF12756">
    <property type="entry name" value="zf-C2H2_2"/>
    <property type="match status" value="1"/>
</dbReference>
<name>A0ABR4NP11_9SACH</name>
<dbReference type="PROSITE" id="PS00028">
    <property type="entry name" value="ZINC_FINGER_C2H2_1"/>
    <property type="match status" value="1"/>
</dbReference>
<feature type="region of interest" description="Disordered" evidence="1">
    <location>
        <begin position="48"/>
        <end position="74"/>
    </location>
</feature>
<dbReference type="PANTHER" id="PTHR13182:SF21">
    <property type="entry name" value="CYTOPLASMIC 60S SUBUNIT BIOGENESIS FACTOR REI1"/>
    <property type="match status" value="1"/>
</dbReference>
<dbReference type="InterPro" id="IPR041661">
    <property type="entry name" value="ZN622/Rei1/Reh1_Znf-C2H2"/>
</dbReference>
<feature type="region of interest" description="Disordered" evidence="1">
    <location>
        <begin position="298"/>
        <end position="325"/>
    </location>
</feature>
<comment type="caution">
    <text evidence="3">The sequence shown here is derived from an EMBL/GenBank/DDBJ whole genome shotgun (WGS) entry which is preliminary data.</text>
</comment>
<reference evidence="3 4" key="1">
    <citation type="submission" date="2024-05" db="EMBL/GenBank/DDBJ databases">
        <title>Long read based assembly of the Candida bracarensis genome reveals expanded adhesin content.</title>
        <authorList>
            <person name="Marcet-Houben M."/>
            <person name="Ksiezopolska E."/>
            <person name="Gabaldon T."/>
        </authorList>
    </citation>
    <scope>NUCLEOTIDE SEQUENCE [LARGE SCALE GENOMIC DNA]</scope>
    <source>
        <strain evidence="3 4">CBM6</strain>
    </source>
</reference>
<dbReference type="PANTHER" id="PTHR13182">
    <property type="entry name" value="ZINC FINGER PROTEIN 622"/>
    <property type="match status" value="1"/>
</dbReference>
<feature type="compositionally biased region" description="Polar residues" evidence="1">
    <location>
        <begin position="116"/>
        <end position="125"/>
    </location>
</feature>
<feature type="compositionally biased region" description="Acidic residues" evidence="1">
    <location>
        <begin position="299"/>
        <end position="322"/>
    </location>
</feature>
<dbReference type="EMBL" id="JBEVYD010000011">
    <property type="protein sequence ID" value="KAL3229713.1"/>
    <property type="molecule type" value="Genomic_DNA"/>
</dbReference>
<evidence type="ECO:0000256" key="1">
    <source>
        <dbReference type="SAM" id="MobiDB-lite"/>
    </source>
</evidence>
<sequence length="424" mass="49142">MSMYTCNCCELIFEAGAAQREHMKGDWHRYNLKRKVASLPPISEATFNSKVQMSNDAAADEASGRSKKANEQLTKKEIRRREKEALLEKKKKLLEIARQNMLERMQQQEQQPTQVDEVSNSNKDSTIADAKPEVEESKTEEPTQVEGQKEEATELPAEELTEEQLAEKLMKQKLENKVDIPLNQCLFCTRKRIFDDLDACLEHMFKTHGFYIPEQKYLVDREGLVNYISEKIGLGNVCIVCNYQGRTLDAVRAHMLDKRHCRIPYESENERLEISEFYDFSKTYEAIDKANIIPATAVDGDDEDWEDVDEEEGSEDADDEEGEPPKEYLYHDGIELHLPSGIKVGHRSLQRYFKQDLRPEKELTEGQGTLVAAETRSFLPQFDRGTVKVQQRAWKTEIKDRKRDDKRAAKFVNNQPHYRDQLLQ</sequence>
<organism evidence="3 4">
    <name type="scientific">Nakaseomyces bracarensis</name>
    <dbReference type="NCBI Taxonomy" id="273131"/>
    <lineage>
        <taxon>Eukaryota</taxon>
        <taxon>Fungi</taxon>
        <taxon>Dikarya</taxon>
        <taxon>Ascomycota</taxon>
        <taxon>Saccharomycotina</taxon>
        <taxon>Saccharomycetes</taxon>
        <taxon>Saccharomycetales</taxon>
        <taxon>Saccharomycetaceae</taxon>
        <taxon>Nakaseomyces</taxon>
    </lineage>
</organism>
<dbReference type="Proteomes" id="UP001623330">
    <property type="component" value="Unassembled WGS sequence"/>
</dbReference>